<organism evidence="2 3">
    <name type="scientific">Plakobranchus ocellatus</name>
    <dbReference type="NCBI Taxonomy" id="259542"/>
    <lineage>
        <taxon>Eukaryota</taxon>
        <taxon>Metazoa</taxon>
        <taxon>Spiralia</taxon>
        <taxon>Lophotrochozoa</taxon>
        <taxon>Mollusca</taxon>
        <taxon>Gastropoda</taxon>
        <taxon>Heterobranchia</taxon>
        <taxon>Euthyneura</taxon>
        <taxon>Panpulmonata</taxon>
        <taxon>Sacoglossa</taxon>
        <taxon>Placobranchoidea</taxon>
        <taxon>Plakobranchidae</taxon>
        <taxon>Plakobranchus</taxon>
    </lineage>
</organism>
<proteinExistence type="predicted"/>
<evidence type="ECO:0000256" key="1">
    <source>
        <dbReference type="SAM" id="MobiDB-lite"/>
    </source>
</evidence>
<feature type="compositionally biased region" description="Polar residues" evidence="1">
    <location>
        <begin position="181"/>
        <end position="190"/>
    </location>
</feature>
<reference evidence="2 3" key="1">
    <citation type="journal article" date="2021" name="Elife">
        <title>Chloroplast acquisition without the gene transfer in kleptoplastic sea slugs, Plakobranchus ocellatus.</title>
        <authorList>
            <person name="Maeda T."/>
            <person name="Takahashi S."/>
            <person name="Yoshida T."/>
            <person name="Shimamura S."/>
            <person name="Takaki Y."/>
            <person name="Nagai Y."/>
            <person name="Toyoda A."/>
            <person name="Suzuki Y."/>
            <person name="Arimoto A."/>
            <person name="Ishii H."/>
            <person name="Satoh N."/>
            <person name="Nishiyama T."/>
            <person name="Hasebe M."/>
            <person name="Maruyama T."/>
            <person name="Minagawa J."/>
            <person name="Obokata J."/>
            <person name="Shigenobu S."/>
        </authorList>
    </citation>
    <scope>NUCLEOTIDE SEQUENCE [LARGE SCALE GENOMIC DNA]</scope>
</reference>
<protein>
    <submittedName>
        <fullName evidence="2">Somatostatin receptor type 4</fullName>
    </submittedName>
</protein>
<sequence>MSDLPPVASPAPPSLIASSTTPSTSFTRSTSATSKSSGPSSSDMTAYNASLVFPSPISSHRWSKSSLYNRVLWIQTGIEPIIVIFVKIATEKRHISNRQSESTLLVRLLNAEQIFPILGNLGKRDGHPDFAVPTLAHDVLLPVPGRQVHGGFGVSPGPVRRLVIPCGRSPTTQYPRGVPGSLTTLEQKSQSPKRTRHYETVHWDVINGTLVAGKLANPQ</sequence>
<comment type="caution">
    <text evidence="2">The sequence shown here is derived from an EMBL/GenBank/DDBJ whole genome shotgun (WGS) entry which is preliminary data.</text>
</comment>
<keyword evidence="2" id="KW-0675">Receptor</keyword>
<dbReference type="EMBL" id="BLXT01000055">
    <property type="protein sequence ID" value="GFN74048.1"/>
    <property type="molecule type" value="Genomic_DNA"/>
</dbReference>
<keyword evidence="3" id="KW-1185">Reference proteome</keyword>
<feature type="region of interest" description="Disordered" evidence="1">
    <location>
        <begin position="175"/>
        <end position="196"/>
    </location>
</feature>
<dbReference type="Proteomes" id="UP000735302">
    <property type="component" value="Unassembled WGS sequence"/>
</dbReference>
<accession>A0AAV3XWB4</accession>
<gene>
    <name evidence="2" type="ORF">PoB_000055400</name>
</gene>
<evidence type="ECO:0000313" key="2">
    <source>
        <dbReference type="EMBL" id="GFN74048.1"/>
    </source>
</evidence>
<feature type="compositionally biased region" description="Low complexity" evidence="1">
    <location>
        <begin position="14"/>
        <end position="42"/>
    </location>
</feature>
<dbReference type="AlphaFoldDB" id="A0AAV3XWB4"/>
<feature type="region of interest" description="Disordered" evidence="1">
    <location>
        <begin position="1"/>
        <end position="42"/>
    </location>
</feature>
<name>A0AAV3XWB4_9GAST</name>
<evidence type="ECO:0000313" key="3">
    <source>
        <dbReference type="Proteomes" id="UP000735302"/>
    </source>
</evidence>